<comment type="subcellular location">
    <subcellularLocation>
        <location evidence="1">Membrane</location>
        <topology evidence="1">Multi-pass membrane protein</topology>
    </subcellularLocation>
</comment>
<dbReference type="InterPro" id="IPR000715">
    <property type="entry name" value="Glycosyl_transferase_4"/>
</dbReference>
<evidence type="ECO:0000256" key="2">
    <source>
        <dbReference type="ARBA" id="ARBA00022679"/>
    </source>
</evidence>
<dbReference type="Pfam" id="PF10555">
    <property type="entry name" value="MraY_sig1"/>
    <property type="match status" value="1"/>
</dbReference>
<dbReference type="PROSITE" id="PS01347">
    <property type="entry name" value="MRAY_1"/>
    <property type="match status" value="1"/>
</dbReference>
<dbReference type="PANTHER" id="PTHR22926:SF5">
    <property type="entry name" value="PHOSPHO-N-ACETYLMURAMOYL-PENTAPEPTIDE-TRANSFERASE HOMOLOG"/>
    <property type="match status" value="1"/>
</dbReference>
<name>A0A1X0VBA4_LEUPS</name>
<dbReference type="AlphaFoldDB" id="A0A1X0VBA4"/>
<keyword evidence="4 6" id="KW-1133">Transmembrane helix</keyword>
<evidence type="ECO:0000256" key="3">
    <source>
        <dbReference type="ARBA" id="ARBA00022692"/>
    </source>
</evidence>
<evidence type="ECO:0000256" key="1">
    <source>
        <dbReference type="ARBA" id="ARBA00004141"/>
    </source>
</evidence>
<evidence type="ECO:0000256" key="4">
    <source>
        <dbReference type="ARBA" id="ARBA00022989"/>
    </source>
</evidence>
<keyword evidence="2 7" id="KW-0808">Transferase</keyword>
<dbReference type="InterPro" id="IPR018480">
    <property type="entry name" value="PNAcMuramoyl-5peptid_Trfase_CS"/>
</dbReference>
<keyword evidence="5 6" id="KW-0472">Membrane</keyword>
<dbReference type="GO" id="GO:0016780">
    <property type="term" value="F:phosphotransferase activity, for other substituted phosphate groups"/>
    <property type="evidence" value="ECO:0007669"/>
    <property type="project" value="InterPro"/>
</dbReference>
<feature type="transmembrane region" description="Helical" evidence="6">
    <location>
        <begin position="47"/>
        <end position="69"/>
    </location>
</feature>
<dbReference type="PANTHER" id="PTHR22926">
    <property type="entry name" value="PHOSPHO-N-ACETYLMURAMOYL-PENTAPEPTIDE-TRANSFERASE"/>
    <property type="match status" value="1"/>
</dbReference>
<feature type="transmembrane region" description="Helical" evidence="6">
    <location>
        <begin position="75"/>
        <end position="93"/>
    </location>
</feature>
<evidence type="ECO:0000313" key="8">
    <source>
        <dbReference type="Proteomes" id="UP000192288"/>
    </source>
</evidence>
<accession>A0A1X0VBA4</accession>
<dbReference type="Proteomes" id="UP000192288">
    <property type="component" value="Unassembled WGS sequence"/>
</dbReference>
<evidence type="ECO:0000256" key="6">
    <source>
        <dbReference type="SAM" id="Phobius"/>
    </source>
</evidence>
<evidence type="ECO:0000313" key="7">
    <source>
        <dbReference type="EMBL" id="ORI96886.1"/>
    </source>
</evidence>
<sequence>MTEYFWAFTRAFIVTVIFMPAVIKFLKQSKEQAVIRKLGPDHQSKAGTPSMGGALFIAAASLSALIGSVAYSGKIGFVMVLIPILAVVAYAIIGGIDDALKMIHHADDGFRFIPKLLAQTLCAVVIMII</sequence>
<gene>
    <name evidence="7" type="ORF">BMR96_10265</name>
</gene>
<reference evidence="7 8" key="1">
    <citation type="journal article" date="2017" name="Front. Microbiol.">
        <title>Genomic Characterization of Dairy Associated Leuconostoc Species and Diversity of Leuconostocs in Undefined Mixed Mesophilic Starter Cultures.</title>
        <authorList>
            <person name="Frantzen C.A."/>
            <person name="Kot W."/>
            <person name="Pedersen T.B."/>
            <person name="Ardo Y.M."/>
            <person name="Broadbent J.R."/>
            <person name="Neve H."/>
            <person name="Hansen L.H."/>
            <person name="Dal Bello F."/>
            <person name="Ostlie H.M."/>
            <person name="Kleppen H.P."/>
            <person name="Vogensen F.K."/>
            <person name="Holo H."/>
        </authorList>
    </citation>
    <scope>NUCLEOTIDE SEQUENCE [LARGE SCALE GENOMIC DNA]</scope>
    <source>
        <strain evidence="7 8">LMGCF08</strain>
    </source>
</reference>
<dbReference type="GO" id="GO:0005886">
    <property type="term" value="C:plasma membrane"/>
    <property type="evidence" value="ECO:0007669"/>
    <property type="project" value="TreeGrafter"/>
</dbReference>
<feature type="non-terminal residue" evidence="7">
    <location>
        <position position="129"/>
    </location>
</feature>
<organism evidence="7 8">
    <name type="scientific">Leuconostoc pseudomesenteroides</name>
    <dbReference type="NCBI Taxonomy" id="33968"/>
    <lineage>
        <taxon>Bacteria</taxon>
        <taxon>Bacillati</taxon>
        <taxon>Bacillota</taxon>
        <taxon>Bacilli</taxon>
        <taxon>Lactobacillales</taxon>
        <taxon>Lactobacillaceae</taxon>
        <taxon>Leuconostoc</taxon>
    </lineage>
</organism>
<dbReference type="GO" id="GO:0071555">
    <property type="term" value="P:cell wall organization"/>
    <property type="evidence" value="ECO:0007669"/>
    <property type="project" value="TreeGrafter"/>
</dbReference>
<keyword evidence="3 6" id="KW-0812">Transmembrane</keyword>
<dbReference type="GO" id="GO:0044038">
    <property type="term" value="P:cell wall macromolecule biosynthetic process"/>
    <property type="evidence" value="ECO:0007669"/>
    <property type="project" value="TreeGrafter"/>
</dbReference>
<dbReference type="EMBL" id="MPLS01000134">
    <property type="protein sequence ID" value="ORI96886.1"/>
    <property type="molecule type" value="Genomic_DNA"/>
</dbReference>
<feature type="transmembrane region" description="Helical" evidence="6">
    <location>
        <begin position="6"/>
        <end position="26"/>
    </location>
</feature>
<protein>
    <submittedName>
        <fullName evidence="7">Phospho-N-acetylmuramoyl-pentapeptide-transferase</fullName>
    </submittedName>
</protein>
<evidence type="ECO:0000256" key="5">
    <source>
        <dbReference type="ARBA" id="ARBA00023136"/>
    </source>
</evidence>
<proteinExistence type="predicted"/>
<comment type="caution">
    <text evidence="7">The sequence shown here is derived from an EMBL/GenBank/DDBJ whole genome shotgun (WGS) entry which is preliminary data.</text>
</comment>